<feature type="region of interest" description="Disordered" evidence="1">
    <location>
        <begin position="98"/>
        <end position="157"/>
    </location>
</feature>
<evidence type="ECO:0000256" key="1">
    <source>
        <dbReference type="SAM" id="MobiDB-lite"/>
    </source>
</evidence>
<dbReference type="OrthoDB" id="3791649at2759"/>
<feature type="region of interest" description="Disordered" evidence="1">
    <location>
        <begin position="1"/>
        <end position="82"/>
    </location>
</feature>
<proteinExistence type="predicted"/>
<feature type="compositionally biased region" description="Low complexity" evidence="1">
    <location>
        <begin position="98"/>
        <end position="128"/>
    </location>
</feature>
<accession>A0A9W8Z9Z6</accession>
<dbReference type="Proteomes" id="UP001140510">
    <property type="component" value="Unassembled WGS sequence"/>
</dbReference>
<organism evidence="2 3">
    <name type="scientific">Didymella pomorum</name>
    <dbReference type="NCBI Taxonomy" id="749634"/>
    <lineage>
        <taxon>Eukaryota</taxon>
        <taxon>Fungi</taxon>
        <taxon>Dikarya</taxon>
        <taxon>Ascomycota</taxon>
        <taxon>Pezizomycotina</taxon>
        <taxon>Dothideomycetes</taxon>
        <taxon>Pleosporomycetidae</taxon>
        <taxon>Pleosporales</taxon>
        <taxon>Pleosporineae</taxon>
        <taxon>Didymellaceae</taxon>
        <taxon>Didymella</taxon>
    </lineage>
</organism>
<dbReference type="AlphaFoldDB" id="A0A9W8Z9Z6"/>
<protein>
    <submittedName>
        <fullName evidence="2">Uncharacterized protein</fullName>
    </submittedName>
</protein>
<evidence type="ECO:0000313" key="2">
    <source>
        <dbReference type="EMBL" id="KAJ4401533.1"/>
    </source>
</evidence>
<gene>
    <name evidence="2" type="ORF">N0V91_007837</name>
</gene>
<evidence type="ECO:0000313" key="3">
    <source>
        <dbReference type="Proteomes" id="UP001140510"/>
    </source>
</evidence>
<sequence>MTIATRRGSDRTAELSSVNGALPKRKANEVTSTNDVDTTAAKRQKTVPDQSTPRKPAKTHRAAKAPRRPRKHQATAAASDMATTVAPAPALVAACASASSSNPNTTAPAPAAVVAPSPSADSNAPAAVQNQALQPAAASTKSARKVKAPNKPLPPPAYRPDACFTHAFPPPVTPWNQSFPAPTPRLTHALSTCPIDWTKLSDLGDREIEAYELRAPWNTHEVPFQDVAQQSAFPGNGGKQPSVECIRKRFKNANTAVFALTGVYFPESSQGLEVWDIKKPTDPKKERKTSRSTRQATTHQLTPIHVDDRREHAVYTGDVVAVQLKSPSDSRSSVRICDASLIPAYEDLITYKERLDENDQPYIEAFAPFLPFSAKAFDHWHSAVCLGNDQGFLKQTLVCKQIGDDQYMLRVNSKPHNASADLMLETYVVSQAMGTEQTSSMILRELEKKLNNPLTPTMDDDNLQCMLYLHSGDPLREVVNGFQWRTAGLSPSSAHSNQGDDDKLL</sequence>
<name>A0A9W8Z9Z6_9PLEO</name>
<feature type="compositionally biased region" description="Basic residues" evidence="1">
    <location>
        <begin position="55"/>
        <end position="73"/>
    </location>
</feature>
<feature type="region of interest" description="Disordered" evidence="1">
    <location>
        <begin position="278"/>
        <end position="298"/>
    </location>
</feature>
<dbReference type="EMBL" id="JAPEVA010000072">
    <property type="protein sequence ID" value="KAJ4401533.1"/>
    <property type="molecule type" value="Genomic_DNA"/>
</dbReference>
<reference evidence="2" key="1">
    <citation type="submission" date="2022-10" db="EMBL/GenBank/DDBJ databases">
        <title>Tapping the CABI collections for fungal endophytes: first genome assemblies for Collariella, Neodidymelliopsis, Ascochyta clinopodiicola, Didymella pomorum, Didymosphaeria variabile, Neocosmospora piperis and Neocucurbitaria cava.</title>
        <authorList>
            <person name="Hill R."/>
        </authorList>
    </citation>
    <scope>NUCLEOTIDE SEQUENCE</scope>
    <source>
        <strain evidence="2">IMI 355091</strain>
    </source>
</reference>
<feature type="compositionally biased region" description="Polar residues" evidence="1">
    <location>
        <begin position="129"/>
        <end position="141"/>
    </location>
</feature>
<comment type="caution">
    <text evidence="2">The sequence shown here is derived from an EMBL/GenBank/DDBJ whole genome shotgun (WGS) entry which is preliminary data.</text>
</comment>
<keyword evidence="3" id="KW-1185">Reference proteome</keyword>